<reference evidence="3 4" key="1">
    <citation type="submission" date="2015-10" db="EMBL/GenBank/DDBJ databases">
        <title>Full genome of DAOMC 229536 Phialocephala scopiformis, a fungal endophyte of spruce producing the potent anti-insectan compound rugulosin.</title>
        <authorList>
            <consortium name="DOE Joint Genome Institute"/>
            <person name="Walker A.K."/>
            <person name="Frasz S.L."/>
            <person name="Seifert K.A."/>
            <person name="Miller J.D."/>
            <person name="Mondo S.J."/>
            <person name="Labutti K."/>
            <person name="Lipzen A."/>
            <person name="Dockter R."/>
            <person name="Kennedy M."/>
            <person name="Grigoriev I.V."/>
            <person name="Spatafora J.W."/>
        </authorList>
    </citation>
    <scope>NUCLEOTIDE SEQUENCE [LARGE SCALE GENOMIC DNA]</scope>
    <source>
        <strain evidence="3 4">CBS 120377</strain>
    </source>
</reference>
<evidence type="ECO:0000313" key="3">
    <source>
        <dbReference type="EMBL" id="KUJ14473.1"/>
    </source>
</evidence>
<keyword evidence="2" id="KW-0812">Transmembrane</keyword>
<evidence type="ECO:0000256" key="2">
    <source>
        <dbReference type="SAM" id="Phobius"/>
    </source>
</evidence>
<dbReference type="KEGG" id="psco:LY89DRAFT_736507"/>
<name>A0A194X2S2_MOLSC</name>
<dbReference type="InParanoid" id="A0A194X2S2"/>
<dbReference type="GeneID" id="28829854"/>
<keyword evidence="2" id="KW-0472">Membrane</keyword>
<accession>A0A194X2S2</accession>
<protein>
    <submittedName>
        <fullName evidence="3">Uncharacterized protein</fullName>
    </submittedName>
</protein>
<dbReference type="EMBL" id="KQ947420">
    <property type="protein sequence ID" value="KUJ14473.1"/>
    <property type="molecule type" value="Genomic_DNA"/>
</dbReference>
<feature type="region of interest" description="Disordered" evidence="1">
    <location>
        <begin position="198"/>
        <end position="222"/>
    </location>
</feature>
<sequence>MSSTTGPSIITDATSISAFNRGPIPTQFSAPTSCLSTLTSVNGAGGLYFGHNGDEYFDTACFPTPTLTTSSVQWNLYYYSPVISCPSGWYTAAVATSSFGGLSDTYLSIGSATTAALCCPSGYTALNYDHQCDSQFPLGTNTILYKNPSSAINGDWVVPTTVDTALYVAATASATSYWTVFGDGIPIWFEARDLSTATQTSTPTPTTSPISSTTSATSTGSSGLTTGAKAGIGIGVSLGVVTIAALIGWFLFRRKRRYDAVNRGTPVRELESIGSEKRNSELPAQDVSRPVVHELYSDEGVPVQQRVLHDNGPSEVAGS</sequence>
<keyword evidence="2" id="KW-1133">Transmembrane helix</keyword>
<dbReference type="Proteomes" id="UP000070700">
    <property type="component" value="Unassembled WGS sequence"/>
</dbReference>
<dbReference type="AlphaFoldDB" id="A0A194X2S2"/>
<dbReference type="RefSeq" id="XP_018068828.1">
    <property type="nucleotide sequence ID" value="XM_018220128.1"/>
</dbReference>
<evidence type="ECO:0000256" key="1">
    <source>
        <dbReference type="SAM" id="MobiDB-lite"/>
    </source>
</evidence>
<keyword evidence="4" id="KW-1185">Reference proteome</keyword>
<evidence type="ECO:0000313" key="4">
    <source>
        <dbReference type="Proteomes" id="UP000070700"/>
    </source>
</evidence>
<dbReference type="OrthoDB" id="4770059at2759"/>
<feature type="region of interest" description="Disordered" evidence="1">
    <location>
        <begin position="300"/>
        <end position="319"/>
    </location>
</feature>
<proteinExistence type="predicted"/>
<organism evidence="3 4">
    <name type="scientific">Mollisia scopiformis</name>
    <name type="common">Conifer needle endophyte fungus</name>
    <name type="synonym">Phialocephala scopiformis</name>
    <dbReference type="NCBI Taxonomy" id="149040"/>
    <lineage>
        <taxon>Eukaryota</taxon>
        <taxon>Fungi</taxon>
        <taxon>Dikarya</taxon>
        <taxon>Ascomycota</taxon>
        <taxon>Pezizomycotina</taxon>
        <taxon>Leotiomycetes</taxon>
        <taxon>Helotiales</taxon>
        <taxon>Mollisiaceae</taxon>
        <taxon>Mollisia</taxon>
    </lineage>
</organism>
<feature type="transmembrane region" description="Helical" evidence="2">
    <location>
        <begin position="230"/>
        <end position="252"/>
    </location>
</feature>
<gene>
    <name evidence="3" type="ORF">LY89DRAFT_736507</name>
</gene>